<dbReference type="Pfam" id="PF08031">
    <property type="entry name" value="BBE"/>
    <property type="match status" value="1"/>
</dbReference>
<sequence length="629" mass="68936">MRWLTTSLLTLVTLASCTNFPWEEVQLAEDEVYPDIAFGKTYGARYSGPRCRVAPDDPQWPSEESWDKFNKTLGGVLLKPVPPGAVCYPGEHYDADKCKFLLSQAGGTRFYSDHPLTVLTDWATGNTCQVSASPVGNCTQGGLPVYVVNATTVRHIQLAVNFARNRHLRLVIRNAGHDFNGRSTGYGALSIYTHHLKDFEYIPEYIVGPYKGRVARVGAGIETWELTNYMDQYNMTVEVPGGETVGAFGGWIAGGGHNLLSSVYGHGADQVLAFQAVTADGRYHSVTPEKNADLFYAMLGGGGGTYGVLTSAIIKVYPPTPVTKLHLEFRVGAPDAPFNTNSTAAFWDGVWLYQFLSPSICDAGATHYSYIRRQSPTSYSFEVDFQLPLLTPTQITSLLTPLYTGLDALGILVNLTIPPAVSPNPARPRKTGTGAAPSNLYFASRLFPRANWSNRTLYNATFAAIRATVEEGGFVFHGVNFWTPAAAVGYPGSKNSLAGREDWRGAIMHADIMDRDFAGVVGAMGNEGVEERFWKRHGQLKKVMDGVRAVTGEGGGAYFNEADVLEPGWQGTFFGGAGETYQRLLRVKRERDPWGLFWAVMTPGSERWRVEEGRGLPTQNGRLCLTEKE</sequence>
<keyword evidence="2" id="KW-0560">Oxidoreductase</keyword>
<dbReference type="InterPro" id="IPR012951">
    <property type="entry name" value="BBE"/>
</dbReference>
<feature type="signal peptide" evidence="3">
    <location>
        <begin position="1"/>
        <end position="17"/>
    </location>
</feature>
<dbReference type="Gene3D" id="3.30.465.10">
    <property type="match status" value="1"/>
</dbReference>
<dbReference type="PROSITE" id="PS51257">
    <property type="entry name" value="PROKAR_LIPOPROTEIN"/>
    <property type="match status" value="1"/>
</dbReference>
<evidence type="ECO:0000256" key="2">
    <source>
        <dbReference type="ARBA" id="ARBA00023002"/>
    </source>
</evidence>
<comment type="caution">
    <text evidence="5">The sequence shown here is derived from an EMBL/GenBank/DDBJ whole genome shotgun (WGS) entry which is preliminary data.</text>
</comment>
<reference evidence="5" key="2">
    <citation type="submission" date="2023-05" db="EMBL/GenBank/DDBJ databases">
        <authorList>
            <consortium name="Lawrence Berkeley National Laboratory"/>
            <person name="Steindorff A."/>
            <person name="Hensen N."/>
            <person name="Bonometti L."/>
            <person name="Westerberg I."/>
            <person name="Brannstrom I.O."/>
            <person name="Guillou S."/>
            <person name="Cros-Aarteil S."/>
            <person name="Calhoun S."/>
            <person name="Haridas S."/>
            <person name="Kuo A."/>
            <person name="Mondo S."/>
            <person name="Pangilinan J."/>
            <person name="Riley R."/>
            <person name="Labutti K."/>
            <person name="Andreopoulos B."/>
            <person name="Lipzen A."/>
            <person name="Chen C."/>
            <person name="Yanf M."/>
            <person name="Daum C."/>
            <person name="Ng V."/>
            <person name="Clum A."/>
            <person name="Ohm R."/>
            <person name="Martin F."/>
            <person name="Silar P."/>
            <person name="Natvig D."/>
            <person name="Lalanne C."/>
            <person name="Gautier V."/>
            <person name="Ament-Velasquez S.L."/>
            <person name="Kruys A."/>
            <person name="Hutchinson M.I."/>
            <person name="Powell A.J."/>
            <person name="Barry K."/>
            <person name="Miller A.N."/>
            <person name="Grigoriev I.V."/>
            <person name="Debuchy R."/>
            <person name="Gladieux P."/>
            <person name="Thoren M.H."/>
            <person name="Johannesson H."/>
        </authorList>
    </citation>
    <scope>NUCLEOTIDE SEQUENCE</scope>
    <source>
        <strain evidence="5">CBS 103.79</strain>
    </source>
</reference>
<evidence type="ECO:0000313" key="6">
    <source>
        <dbReference type="Proteomes" id="UP001303889"/>
    </source>
</evidence>
<reference evidence="5" key="1">
    <citation type="journal article" date="2023" name="Mol. Phylogenet. Evol.">
        <title>Genome-scale phylogeny and comparative genomics of the fungal order Sordariales.</title>
        <authorList>
            <person name="Hensen N."/>
            <person name="Bonometti L."/>
            <person name="Westerberg I."/>
            <person name="Brannstrom I.O."/>
            <person name="Guillou S."/>
            <person name="Cros-Aarteil S."/>
            <person name="Calhoun S."/>
            <person name="Haridas S."/>
            <person name="Kuo A."/>
            <person name="Mondo S."/>
            <person name="Pangilinan J."/>
            <person name="Riley R."/>
            <person name="LaButti K."/>
            <person name="Andreopoulos B."/>
            <person name="Lipzen A."/>
            <person name="Chen C."/>
            <person name="Yan M."/>
            <person name="Daum C."/>
            <person name="Ng V."/>
            <person name="Clum A."/>
            <person name="Steindorff A."/>
            <person name="Ohm R.A."/>
            <person name="Martin F."/>
            <person name="Silar P."/>
            <person name="Natvig D.O."/>
            <person name="Lalanne C."/>
            <person name="Gautier V."/>
            <person name="Ament-Velasquez S.L."/>
            <person name="Kruys A."/>
            <person name="Hutchinson M.I."/>
            <person name="Powell A.J."/>
            <person name="Barry K."/>
            <person name="Miller A.N."/>
            <person name="Grigoriev I.V."/>
            <person name="Debuchy R."/>
            <person name="Gladieux P."/>
            <person name="Hiltunen Thoren M."/>
            <person name="Johannesson H."/>
        </authorList>
    </citation>
    <scope>NUCLEOTIDE SEQUENCE</scope>
    <source>
        <strain evidence="5">CBS 103.79</strain>
    </source>
</reference>
<dbReference type="SUPFAM" id="SSF56176">
    <property type="entry name" value="FAD-binding/transporter-associated domain-like"/>
    <property type="match status" value="1"/>
</dbReference>
<keyword evidence="6" id="KW-1185">Reference proteome</keyword>
<dbReference type="InterPro" id="IPR016166">
    <property type="entry name" value="FAD-bd_PCMH"/>
</dbReference>
<dbReference type="InterPro" id="IPR006094">
    <property type="entry name" value="Oxid_FAD_bind_N"/>
</dbReference>
<name>A0AAN6RSM5_9PEZI</name>
<dbReference type="GO" id="GO:0016491">
    <property type="term" value="F:oxidoreductase activity"/>
    <property type="evidence" value="ECO:0007669"/>
    <property type="project" value="UniProtKB-KW"/>
</dbReference>
<feature type="chain" id="PRO_5042932558" description="FAD-binding PCMH-type domain-containing protein" evidence="3">
    <location>
        <begin position="18"/>
        <end position="629"/>
    </location>
</feature>
<dbReference type="PROSITE" id="PS51387">
    <property type="entry name" value="FAD_PCMH"/>
    <property type="match status" value="1"/>
</dbReference>
<accession>A0AAN6RSM5</accession>
<dbReference type="Pfam" id="PF01565">
    <property type="entry name" value="FAD_binding_4"/>
    <property type="match status" value="1"/>
</dbReference>
<comment type="similarity">
    <text evidence="1">Belongs to the oxygen-dependent FAD-linked oxidoreductase family.</text>
</comment>
<dbReference type="EMBL" id="MU855618">
    <property type="protein sequence ID" value="KAK3901008.1"/>
    <property type="molecule type" value="Genomic_DNA"/>
</dbReference>
<dbReference type="PANTHER" id="PTHR13878:SF91">
    <property type="entry name" value="FAD BINDING DOMAIN PROTEIN (AFU_ORTHOLOGUE AFUA_6G12070)-RELATED"/>
    <property type="match status" value="1"/>
</dbReference>
<evidence type="ECO:0000256" key="1">
    <source>
        <dbReference type="ARBA" id="ARBA00005466"/>
    </source>
</evidence>
<keyword evidence="3" id="KW-0732">Signal</keyword>
<dbReference type="AlphaFoldDB" id="A0AAN6RSM5"/>
<evidence type="ECO:0000256" key="3">
    <source>
        <dbReference type="SAM" id="SignalP"/>
    </source>
</evidence>
<dbReference type="PANTHER" id="PTHR13878">
    <property type="entry name" value="GULONOLACTONE OXIDASE"/>
    <property type="match status" value="1"/>
</dbReference>
<protein>
    <recommendedName>
        <fullName evidence="4">FAD-binding PCMH-type domain-containing protein</fullName>
    </recommendedName>
</protein>
<dbReference type="Proteomes" id="UP001303889">
    <property type="component" value="Unassembled WGS sequence"/>
</dbReference>
<gene>
    <name evidence="5" type="ORF">C8A05DRAFT_16764</name>
</gene>
<organism evidence="5 6">
    <name type="scientific">Staphylotrichum tortipilum</name>
    <dbReference type="NCBI Taxonomy" id="2831512"/>
    <lineage>
        <taxon>Eukaryota</taxon>
        <taxon>Fungi</taxon>
        <taxon>Dikarya</taxon>
        <taxon>Ascomycota</taxon>
        <taxon>Pezizomycotina</taxon>
        <taxon>Sordariomycetes</taxon>
        <taxon>Sordariomycetidae</taxon>
        <taxon>Sordariales</taxon>
        <taxon>Chaetomiaceae</taxon>
        <taxon>Staphylotrichum</taxon>
    </lineage>
</organism>
<dbReference type="InterPro" id="IPR016169">
    <property type="entry name" value="FAD-bd_PCMH_sub2"/>
</dbReference>
<dbReference type="InterPro" id="IPR036318">
    <property type="entry name" value="FAD-bd_PCMH-like_sf"/>
</dbReference>
<dbReference type="GO" id="GO:0071949">
    <property type="term" value="F:FAD binding"/>
    <property type="evidence" value="ECO:0007669"/>
    <property type="project" value="InterPro"/>
</dbReference>
<evidence type="ECO:0000313" key="5">
    <source>
        <dbReference type="EMBL" id="KAK3901008.1"/>
    </source>
</evidence>
<dbReference type="InterPro" id="IPR050432">
    <property type="entry name" value="FAD-linked_Oxidoreductases_BP"/>
</dbReference>
<evidence type="ECO:0000259" key="4">
    <source>
        <dbReference type="PROSITE" id="PS51387"/>
    </source>
</evidence>
<proteinExistence type="inferred from homology"/>
<feature type="domain" description="FAD-binding PCMH-type" evidence="4">
    <location>
        <begin position="140"/>
        <end position="319"/>
    </location>
</feature>